<evidence type="ECO:0000256" key="3">
    <source>
        <dbReference type="ARBA" id="ARBA00007188"/>
    </source>
</evidence>
<comment type="subcellular location">
    <subcellularLocation>
        <location evidence="1">Nucleus</location>
        <location evidence="1">Nucleolus</location>
    </subcellularLocation>
    <subcellularLocation>
        <location evidence="2">Nucleus</location>
        <location evidence="2">Nucleoplasm</location>
    </subcellularLocation>
</comment>
<organism evidence="11 12">
    <name type="scientific">Tribonema minus</name>
    <dbReference type="NCBI Taxonomy" id="303371"/>
    <lineage>
        <taxon>Eukaryota</taxon>
        <taxon>Sar</taxon>
        <taxon>Stramenopiles</taxon>
        <taxon>Ochrophyta</taxon>
        <taxon>PX clade</taxon>
        <taxon>Xanthophyceae</taxon>
        <taxon>Tribonematales</taxon>
        <taxon>Tribonemataceae</taxon>
        <taxon>Tribonema</taxon>
    </lineage>
</organism>
<dbReference type="Pfam" id="PF17867">
    <property type="entry name" value="AAA_lid_7"/>
    <property type="match status" value="2"/>
</dbReference>
<dbReference type="Pfam" id="PF07728">
    <property type="entry name" value="AAA_5"/>
    <property type="match status" value="6"/>
</dbReference>
<feature type="non-terminal residue" evidence="11">
    <location>
        <position position="1941"/>
    </location>
</feature>
<dbReference type="InterPro" id="IPR003593">
    <property type="entry name" value="AAA+_ATPase"/>
</dbReference>
<feature type="domain" description="AAA+ ATPase" evidence="10">
    <location>
        <begin position="344"/>
        <end position="588"/>
    </location>
</feature>
<dbReference type="PANTHER" id="PTHR48103">
    <property type="entry name" value="MIDASIN-RELATED"/>
    <property type="match status" value="1"/>
</dbReference>
<dbReference type="InterPro" id="IPR041190">
    <property type="entry name" value="Midasin_AAA_lid_5"/>
</dbReference>
<dbReference type="FunFam" id="3.40.50.300:FF:000142">
    <property type="entry name" value="Midasin"/>
    <property type="match status" value="1"/>
</dbReference>
<dbReference type="GO" id="GO:0030687">
    <property type="term" value="C:preribosome, large subunit precursor"/>
    <property type="evidence" value="ECO:0007669"/>
    <property type="project" value="TreeGrafter"/>
</dbReference>
<evidence type="ECO:0000256" key="8">
    <source>
        <dbReference type="ARBA" id="ARBA00023242"/>
    </source>
</evidence>
<name>A0A835Z947_9STRA</name>
<protein>
    <recommendedName>
        <fullName evidence="4">Midasin</fullName>
    </recommendedName>
</protein>
<proteinExistence type="inferred from homology"/>
<evidence type="ECO:0000256" key="2">
    <source>
        <dbReference type="ARBA" id="ARBA00004642"/>
    </source>
</evidence>
<dbReference type="Gene3D" id="3.40.50.300">
    <property type="entry name" value="P-loop containing nucleotide triphosphate hydrolases"/>
    <property type="match status" value="7"/>
</dbReference>
<comment type="similarity">
    <text evidence="3">Belongs to the midasin family.</text>
</comment>
<dbReference type="GO" id="GO:0016887">
    <property type="term" value="F:ATP hydrolysis activity"/>
    <property type="evidence" value="ECO:0007669"/>
    <property type="project" value="InterPro"/>
</dbReference>
<dbReference type="FunFam" id="3.40.50.300:FF:001384">
    <property type="entry name" value="Midasin"/>
    <property type="match status" value="1"/>
</dbReference>
<comment type="caution">
    <text evidence="11">The sequence shown here is derived from an EMBL/GenBank/DDBJ whole genome shotgun (WGS) entry which is preliminary data.</text>
</comment>
<dbReference type="InterPro" id="IPR011704">
    <property type="entry name" value="ATPase_dyneun-rel_AAA"/>
</dbReference>
<reference evidence="11" key="1">
    <citation type="submission" date="2021-02" db="EMBL/GenBank/DDBJ databases">
        <title>First Annotated Genome of the Yellow-green Alga Tribonema minus.</title>
        <authorList>
            <person name="Mahan K.M."/>
        </authorList>
    </citation>
    <scope>NUCLEOTIDE SEQUENCE</scope>
    <source>
        <strain evidence="11">UTEX B ZZ1240</strain>
    </source>
</reference>
<dbReference type="GO" id="GO:0000055">
    <property type="term" value="P:ribosomal large subunit export from nucleus"/>
    <property type="evidence" value="ECO:0007669"/>
    <property type="project" value="TreeGrafter"/>
</dbReference>
<feature type="domain" description="AAA+ ATPase" evidence="10">
    <location>
        <begin position="1048"/>
        <end position="1212"/>
    </location>
</feature>
<keyword evidence="8" id="KW-0539">Nucleus</keyword>
<evidence type="ECO:0000256" key="7">
    <source>
        <dbReference type="ARBA" id="ARBA00023186"/>
    </source>
</evidence>
<dbReference type="GO" id="GO:0005654">
    <property type="term" value="C:nucleoplasm"/>
    <property type="evidence" value="ECO:0007669"/>
    <property type="project" value="UniProtKB-SubCell"/>
</dbReference>
<keyword evidence="11" id="KW-0378">Hydrolase</keyword>
<sequence length="1941" mass="204560">MRALSLALLQPGPVLLHGAAGAGKSALLREAARLSCRGPAPLLELHLDDQTDSRTLLGAYVCTEAPGEFTWQAGPLTRAVALGQWVVIEDVDRVPFEVLAALVPLLEGRPLVIPGWSTPLSAAPGFRLFGTVTTPDGGAAAGAGGAALGGALGGAANFGALWTQIAIAPLAPEELYAVALRLNPGVPRRAARRLLETFNVLRDGGSGGVAARGSGGALRGGAGGGRAPSVRDFLKLLRRALAALAEALDVFAACLASPDALRSAAGALAALWNVRAETALALATTRRPALSLSERHVAIGRVTLERREGGGGSSGSGGAAGGRLFAPTSQALRLMERVAACAAMREPALLVGETGCGKTTLVQQLARALGQTLVVQNLSLQTDSADLLGGYRPVELWQLAKELMTQLFDLFPTVFSVRQNAQFRAAVLTAFERRQWRRFGKGLRSALDAALQKLDQAGRGDSPGGARRAWERLGEALQRFERQRDGVDGGFAFSFVEGALVSALREGHWMLLDEINLASAETLQRLSGLLEGSDGSLCLMERGDTEPITRHPNFRLFAAMNPPTDAAKKDLPPALRCRFTEVYVGELTDRGDLRAVAAHYLSRGAGVAALGEGGEARVATCVDVYLYCRKVAQEKLCDGGGQRPHYSLRSLCVALAAARALQAAAARASPARALLEGFAAAFETQLDAPSRDLLHRSLLKAFMPKGGGGGKGQGELEKPPPRPPGGAEKWELVGPFWLEAGPLERRDWAQAEAATGLRRFVLTPAVERTLRDLARAVAVSKAPVLLQGPTSAGKTTLVEYLAARCGHRCVRINNHEHTDIQEYTGTYTADESGKLVFVEVLEALNRLLDDNRELLIPETQDAVRAHARFRLFATQNPPGAYGGRKPLSRAFRNRFLELHVEDLPEAEWEAILAQRCGMAPSHAALLVRVLGALRRRRQRSGLFSGKHGFISPRDLLRWAGRGPQGVQAIADEGYMLLAERLRSEDEKAELQEVLEQELGVTIDLRDVERLLDSGSSGAAAGAAHGLRGVAATRALRRLFRLVGRCLDAREPALLVGATGAGKTTVCQLFALALRARLRVVNCHATTEAGDLLGQLRPLRAREALEAALREEGAAFWQDGPLVAAMREGDLLLLDELSLAEDAVLERLNSVLEPSRRLVLAEKGGGQRGAEEIVAAPGFRILATMNPGGDFGKRELSPALRSRFTEIWVPPMSLAEDVEAVLAKMLAPVPPPLLPAGGAAAAAATTAELTYLVAPMLRFVSWFNGGGAGSGGGSGGGDGAGGGAAMSLRDVLAWARFVVDTASAEGAQQALATGAARLPPWLAFAHGAALVVLDGLGLGTGLAPEGVARARAAACTQLLALMPAGSTDRAAAAAHRVFGADPFFIPAGPLPPPADLRFSLGAPTTARNLRRVLRALQLRKAVLLEGSPGVGKTALVTALAAAAGHPLVRINLSEQTDLSDLMGSDLPVAASDDSGGGDGGGGPAFAWCDGVFLRALRAGHWVLLDELNLASQAVLEGLNACLDHRAEVFVPELGRAFRCPPTFRVFAAQNPLSQGGGRKGLPKSFLNRFTKVFVDALGPDDLMHIASGRFPALALDCGALVHHDTCEALAYGRHGAPWEFNLRDVYRWCDLMIAEQQPRGASDTAAGAAAWHPEHFLDTIYLLRFRTAADRRAVLARYREVFPEAFGGGDSAQPSLSAGQAVLPRGVWGGGGGGGSGGAPAAQLPPAALRRPLQAMARCVAQRWPCLLVGHRATGKTTAVHWLAAAAGAELCSIALTPATDVSELLGCFEQVRGGRSSAGVCRYYALDVSAQEAALARVAAARAAAERVRAEHAAAAQPAAAGSSVATTRFQWTDGALVTALEAGHWLLLENANYCSASVLDRLNPLLEPRGELLLTECGAVGGAPRVVRPHPAFRLFLTCDGAGDVSRAMRNRCLEVCLLE</sequence>
<keyword evidence="6" id="KW-0067">ATP-binding</keyword>
<dbReference type="GO" id="GO:0005524">
    <property type="term" value="F:ATP binding"/>
    <property type="evidence" value="ECO:0007669"/>
    <property type="project" value="UniProtKB-KW"/>
</dbReference>
<keyword evidence="5" id="KW-0547">Nucleotide-binding</keyword>
<gene>
    <name evidence="11" type="ORF">JKP88DRAFT_161615</name>
</gene>
<evidence type="ECO:0000256" key="9">
    <source>
        <dbReference type="SAM" id="MobiDB-lite"/>
    </source>
</evidence>
<keyword evidence="12" id="KW-1185">Reference proteome</keyword>
<dbReference type="GO" id="GO:0000027">
    <property type="term" value="P:ribosomal large subunit assembly"/>
    <property type="evidence" value="ECO:0007669"/>
    <property type="project" value="TreeGrafter"/>
</dbReference>
<evidence type="ECO:0000256" key="1">
    <source>
        <dbReference type="ARBA" id="ARBA00004604"/>
    </source>
</evidence>
<dbReference type="Proteomes" id="UP000664859">
    <property type="component" value="Unassembled WGS sequence"/>
</dbReference>
<dbReference type="InterPro" id="IPR040848">
    <property type="entry name" value="AAA_lid_7"/>
</dbReference>
<accession>A0A835Z947</accession>
<feature type="domain" description="AAA+ ATPase" evidence="10">
    <location>
        <begin position="10"/>
        <end position="154"/>
    </location>
</feature>
<dbReference type="EMBL" id="JAFCMP010000079">
    <property type="protein sequence ID" value="KAG5187942.1"/>
    <property type="molecule type" value="Genomic_DNA"/>
</dbReference>
<dbReference type="OrthoDB" id="5186at2759"/>
<dbReference type="PANTHER" id="PTHR48103:SF2">
    <property type="entry name" value="MIDASIN"/>
    <property type="match status" value="1"/>
</dbReference>
<evidence type="ECO:0000256" key="4">
    <source>
        <dbReference type="ARBA" id="ARBA00017143"/>
    </source>
</evidence>
<feature type="domain" description="AAA+ ATPase" evidence="10">
    <location>
        <begin position="780"/>
        <end position="905"/>
    </location>
</feature>
<evidence type="ECO:0000259" key="10">
    <source>
        <dbReference type="SMART" id="SM00382"/>
    </source>
</evidence>
<dbReference type="GO" id="GO:0005730">
    <property type="term" value="C:nucleolus"/>
    <property type="evidence" value="ECO:0007669"/>
    <property type="project" value="UniProtKB-SubCell"/>
</dbReference>
<keyword evidence="7" id="KW-0143">Chaperone</keyword>
<feature type="region of interest" description="Disordered" evidence="9">
    <location>
        <begin position="705"/>
        <end position="728"/>
    </location>
</feature>
<feature type="domain" description="AAA+ ATPase" evidence="10">
    <location>
        <begin position="1417"/>
        <end position="1595"/>
    </location>
</feature>
<evidence type="ECO:0000313" key="12">
    <source>
        <dbReference type="Proteomes" id="UP000664859"/>
    </source>
</evidence>
<evidence type="ECO:0000256" key="5">
    <source>
        <dbReference type="ARBA" id="ARBA00022741"/>
    </source>
</evidence>
<dbReference type="SUPFAM" id="SSF52540">
    <property type="entry name" value="P-loop containing nucleoside triphosphate hydrolases"/>
    <property type="match status" value="6"/>
</dbReference>
<dbReference type="SMART" id="SM00382">
    <property type="entry name" value="AAA"/>
    <property type="match status" value="5"/>
</dbReference>
<evidence type="ECO:0000256" key="6">
    <source>
        <dbReference type="ARBA" id="ARBA00022840"/>
    </source>
</evidence>
<dbReference type="Pfam" id="PF17865">
    <property type="entry name" value="AAA_lid_5"/>
    <property type="match status" value="1"/>
</dbReference>
<dbReference type="FunFam" id="3.40.50.300:FF:000582">
    <property type="entry name" value="Midasin"/>
    <property type="match status" value="1"/>
</dbReference>
<dbReference type="InterPro" id="IPR027417">
    <property type="entry name" value="P-loop_NTPase"/>
</dbReference>
<evidence type="ECO:0000313" key="11">
    <source>
        <dbReference type="EMBL" id="KAG5187942.1"/>
    </source>
</evidence>